<dbReference type="PANTHER" id="PTHR11348:SF17">
    <property type="entry name" value="CCN"/>
    <property type="match status" value="1"/>
</dbReference>
<dbReference type="SMART" id="SM00214">
    <property type="entry name" value="VWC"/>
    <property type="match status" value="1"/>
</dbReference>
<dbReference type="STRING" id="30019.A0A0M5J0J2"/>
<dbReference type="SUPFAM" id="SSF82895">
    <property type="entry name" value="TSP-1 type 1 repeat"/>
    <property type="match status" value="1"/>
</dbReference>
<evidence type="ECO:0000259" key="4">
    <source>
        <dbReference type="PROSITE" id="PS50184"/>
    </source>
</evidence>
<dbReference type="InterPro" id="IPR036383">
    <property type="entry name" value="TSP1_rpt_sf"/>
</dbReference>
<dbReference type="InterPro" id="IPR043973">
    <property type="entry name" value="TSP1_CCN"/>
</dbReference>
<dbReference type="PROSITE" id="PS50184">
    <property type="entry name" value="VWFC_2"/>
    <property type="match status" value="1"/>
</dbReference>
<accession>A0A0M5J0J2</accession>
<gene>
    <name evidence="5" type="ORF">Dbus_chr3Lg52</name>
</gene>
<proteinExistence type="predicted"/>
<dbReference type="GO" id="GO:0007155">
    <property type="term" value="P:cell adhesion"/>
    <property type="evidence" value="ECO:0007669"/>
    <property type="project" value="TreeGrafter"/>
</dbReference>
<name>A0A0M5J0J2_DROBS</name>
<dbReference type="EMBL" id="CP012525">
    <property type="protein sequence ID" value="ALC42886.1"/>
    <property type="molecule type" value="Genomic_DNA"/>
</dbReference>
<feature type="chain" id="PRO_5005803423" evidence="3">
    <location>
        <begin position="22"/>
        <end position="343"/>
    </location>
</feature>
<dbReference type="GO" id="GO:0005178">
    <property type="term" value="F:integrin binding"/>
    <property type="evidence" value="ECO:0007669"/>
    <property type="project" value="TreeGrafter"/>
</dbReference>
<dbReference type="OMA" id="KCCAPSV"/>
<dbReference type="Proteomes" id="UP000494163">
    <property type="component" value="Chromosome 3L"/>
</dbReference>
<dbReference type="OrthoDB" id="365605at2759"/>
<sequence length="343" mass="38605">MLILLPLLSLFCNSLIAGVDANLSLGFKVIRLPRHANPANCSVGNTTFAHGATFKLDCKTQCVCENGRHACSSLCPNEQLPAPEDTISCRSPRLVEVPGHCCKMWLCENPTADVYATCHNSSSGNWTSCSRSCGLGIATRHTAIHAGCHQLSNLRLCENRRCAGDNNNNNNNNKNRAHSHELAASQLQQLPQHHHRREPTHRIRKGHECRSQQRLGPARVRLGECVSRKLYRPKLCGRCHHGSMCCTPAVSTTIQVEMLCPLNAVDPINYVQKRTQLKRQQQQQQQPAQLWDTLGLEPIDQEFLQSHQIQIENKFIAVEWILKCECSQHVSTQKLRNKYKFVQ</sequence>
<evidence type="ECO:0000256" key="2">
    <source>
        <dbReference type="SAM" id="MobiDB-lite"/>
    </source>
</evidence>
<feature type="region of interest" description="Disordered" evidence="2">
    <location>
        <begin position="188"/>
        <end position="213"/>
    </location>
</feature>
<organism evidence="5 6">
    <name type="scientific">Drosophila busckii</name>
    <name type="common">Fruit fly</name>
    <dbReference type="NCBI Taxonomy" id="30019"/>
    <lineage>
        <taxon>Eukaryota</taxon>
        <taxon>Metazoa</taxon>
        <taxon>Ecdysozoa</taxon>
        <taxon>Arthropoda</taxon>
        <taxon>Hexapoda</taxon>
        <taxon>Insecta</taxon>
        <taxon>Pterygota</taxon>
        <taxon>Neoptera</taxon>
        <taxon>Endopterygota</taxon>
        <taxon>Diptera</taxon>
        <taxon>Brachycera</taxon>
        <taxon>Muscomorpha</taxon>
        <taxon>Ephydroidea</taxon>
        <taxon>Drosophilidae</taxon>
        <taxon>Drosophila</taxon>
    </lineage>
</organism>
<evidence type="ECO:0000256" key="3">
    <source>
        <dbReference type="SAM" id="SignalP"/>
    </source>
</evidence>
<dbReference type="GO" id="GO:0007165">
    <property type="term" value="P:signal transduction"/>
    <property type="evidence" value="ECO:0007669"/>
    <property type="project" value="InterPro"/>
</dbReference>
<dbReference type="InterPro" id="IPR050941">
    <property type="entry name" value="CCN"/>
</dbReference>
<dbReference type="PROSITE" id="PS50092">
    <property type="entry name" value="TSP1"/>
    <property type="match status" value="1"/>
</dbReference>
<feature type="signal peptide" evidence="3">
    <location>
        <begin position="1"/>
        <end position="21"/>
    </location>
</feature>
<dbReference type="PANTHER" id="PTHR11348">
    <property type="entry name" value="CONNECTIVE TISSUE GROWTH FACTOR-RELATED"/>
    <property type="match status" value="1"/>
</dbReference>
<dbReference type="SUPFAM" id="SSF57603">
    <property type="entry name" value="FnI-like domain"/>
    <property type="match status" value="1"/>
</dbReference>
<keyword evidence="1 3" id="KW-0732">Signal</keyword>
<reference evidence="5 6" key="1">
    <citation type="submission" date="2015-08" db="EMBL/GenBank/DDBJ databases">
        <title>Ancestral chromatin configuration constrains chromatin evolution on differentiating sex chromosomes in Drosophila.</title>
        <authorList>
            <person name="Zhou Q."/>
            <person name="Bachtrog D."/>
        </authorList>
    </citation>
    <scope>NUCLEOTIDE SEQUENCE [LARGE SCALE GENOMIC DNA]</scope>
    <source>
        <tissue evidence="5">Whole larvae</tissue>
    </source>
</reference>
<dbReference type="GO" id="GO:0031012">
    <property type="term" value="C:extracellular matrix"/>
    <property type="evidence" value="ECO:0007669"/>
    <property type="project" value="TreeGrafter"/>
</dbReference>
<dbReference type="AlphaFoldDB" id="A0A0M5J0J2"/>
<dbReference type="InterPro" id="IPR001007">
    <property type="entry name" value="VWF_dom"/>
</dbReference>
<feature type="domain" description="VWFC" evidence="4">
    <location>
        <begin position="39"/>
        <end position="108"/>
    </location>
</feature>
<dbReference type="GO" id="GO:0008201">
    <property type="term" value="F:heparin binding"/>
    <property type="evidence" value="ECO:0007669"/>
    <property type="project" value="TreeGrafter"/>
</dbReference>
<dbReference type="GO" id="GO:0045597">
    <property type="term" value="P:positive regulation of cell differentiation"/>
    <property type="evidence" value="ECO:0007669"/>
    <property type="project" value="TreeGrafter"/>
</dbReference>
<protein>
    <submittedName>
        <fullName evidence="5">Ccn</fullName>
    </submittedName>
</protein>
<keyword evidence="6" id="KW-1185">Reference proteome</keyword>
<evidence type="ECO:0000256" key="1">
    <source>
        <dbReference type="ARBA" id="ARBA00022729"/>
    </source>
</evidence>
<dbReference type="GO" id="GO:0005615">
    <property type="term" value="C:extracellular space"/>
    <property type="evidence" value="ECO:0007669"/>
    <property type="project" value="TreeGrafter"/>
</dbReference>
<evidence type="ECO:0000313" key="6">
    <source>
        <dbReference type="Proteomes" id="UP000494163"/>
    </source>
</evidence>
<evidence type="ECO:0000313" key="5">
    <source>
        <dbReference type="EMBL" id="ALC42886.1"/>
    </source>
</evidence>
<dbReference type="InterPro" id="IPR000884">
    <property type="entry name" value="TSP1_rpt"/>
</dbReference>
<feature type="compositionally biased region" description="Basic residues" evidence="2">
    <location>
        <begin position="192"/>
        <end position="205"/>
    </location>
</feature>
<dbReference type="Pfam" id="PF19035">
    <property type="entry name" value="TSP1_CCN"/>
    <property type="match status" value="1"/>
</dbReference>